<dbReference type="SMART" id="SM00382">
    <property type="entry name" value="AAA"/>
    <property type="match status" value="1"/>
</dbReference>
<dbReference type="InterPro" id="IPR015854">
    <property type="entry name" value="ABC_transpr_LolD-like"/>
</dbReference>
<feature type="transmembrane region" description="Helical" evidence="3">
    <location>
        <begin position="736"/>
        <end position="756"/>
    </location>
</feature>
<dbReference type="OrthoDB" id="7343243at2"/>
<dbReference type="EMBL" id="FWFZ01000034">
    <property type="protein sequence ID" value="SLN75280.1"/>
    <property type="molecule type" value="Genomic_DNA"/>
</dbReference>
<organism evidence="5 6">
    <name type="scientific">Roseisalinus antarcticus</name>
    <dbReference type="NCBI Taxonomy" id="254357"/>
    <lineage>
        <taxon>Bacteria</taxon>
        <taxon>Pseudomonadati</taxon>
        <taxon>Pseudomonadota</taxon>
        <taxon>Alphaproteobacteria</taxon>
        <taxon>Rhodobacterales</taxon>
        <taxon>Roseobacteraceae</taxon>
        <taxon>Roseisalinus</taxon>
    </lineage>
</organism>
<dbReference type="Gene3D" id="3.40.50.300">
    <property type="entry name" value="P-loop containing nucleotide triphosphate hydrolases"/>
    <property type="match status" value="1"/>
</dbReference>
<evidence type="ECO:0000256" key="3">
    <source>
        <dbReference type="SAM" id="Phobius"/>
    </source>
</evidence>
<evidence type="ECO:0000313" key="5">
    <source>
        <dbReference type="EMBL" id="SLN75280.1"/>
    </source>
</evidence>
<keyword evidence="3" id="KW-1133">Transmembrane helix</keyword>
<sequence length="777" mass="83586">MAERELVLALRVRDLRFSRPQSNGNEFLLDVPVMEVMAGQVVALVGSSGSGKSTLLNLVSALETPQSGEIEINFGTGLVPLSNEFEHARVGRIFQDGHLLPAATVAANVALGLAWSEDELGKVGRTKLATAIAQLGLPESALDRPVSQLSGGQQQRVAIARALISDPIIIIADEPTSSLDPDLARDLMARLRQWVKDAPENSLRTVLWVTHDYSLVVGAADALFVVKQEQKGKVFQSGLNDPSGIPEPVPDSVAKIEAMVGTTGRTDGQGAKIAPSPTRGWPSLGWSLAIAQMLQRRGRSSTDELTQVLSLPRENGGWRLPLASFFAAFSEWSLFARLFIAIMVGHGLLVLWAIQDHQTRTVLESPVNCHTIISGTSAELNLTPGELQALAEGPWREDGGARDFGDARDVSFETINAQMSAVTPGVGCNTTFVAWPRRDLGVAAWTPFGDLSCSNSATDENGERRRRRLQASIMHRGEPVLEAMTAWDGTSVARAFRERDLPTERLAAIVSIYTSERIFGLSPEALEEIGYLCLERPGLGDGEPIKVPIVAVADGLPRDGDFYFDIILPMEAMERRTAALQGQNYRQIALYFEADELGAVSDYLDRTGSEGGGVRYRYDPDAIERFRAAVDVNLVIVSAILTVCALVVVGNLLMIVASLSAVIQGNRRAIAMQLAMGVQGRVIWGAIRGFIAIVFFMAFLSGTILAAFVWGFAVLLGAVGSTLASSLLAIGFGTFAAAFAFSTLVIALTCAVAFVYSTRATRNDMYGRLAQILQSGA</sequence>
<dbReference type="PANTHER" id="PTHR24220">
    <property type="entry name" value="IMPORT ATP-BINDING PROTEIN"/>
    <property type="match status" value="1"/>
</dbReference>
<dbReference type="RefSeq" id="WP_085880661.1">
    <property type="nucleotide sequence ID" value="NZ_FWFZ01000034.1"/>
</dbReference>
<dbReference type="PROSITE" id="PS00211">
    <property type="entry name" value="ABC_TRANSPORTER_1"/>
    <property type="match status" value="1"/>
</dbReference>
<feature type="domain" description="ABC transporter" evidence="4">
    <location>
        <begin position="10"/>
        <end position="262"/>
    </location>
</feature>
<accession>A0A1Y5TWC6</accession>
<dbReference type="Proteomes" id="UP000193900">
    <property type="component" value="Unassembled WGS sequence"/>
</dbReference>
<dbReference type="InterPro" id="IPR027417">
    <property type="entry name" value="P-loop_NTPase"/>
</dbReference>
<feature type="transmembrane region" description="Helical" evidence="3">
    <location>
        <begin position="634"/>
        <end position="662"/>
    </location>
</feature>
<dbReference type="Pfam" id="PF00005">
    <property type="entry name" value="ABC_tran"/>
    <property type="match status" value="1"/>
</dbReference>
<dbReference type="GO" id="GO:0005524">
    <property type="term" value="F:ATP binding"/>
    <property type="evidence" value="ECO:0007669"/>
    <property type="project" value="UniProtKB-KW"/>
</dbReference>
<gene>
    <name evidence="5" type="primary">artM</name>
    <name evidence="5" type="ORF">ROA7023_03933</name>
</gene>
<protein>
    <submittedName>
        <fullName evidence="5">Arginine transport ATP-binding protein ArtM</fullName>
    </submittedName>
</protein>
<dbReference type="GO" id="GO:0016887">
    <property type="term" value="F:ATP hydrolysis activity"/>
    <property type="evidence" value="ECO:0007669"/>
    <property type="project" value="InterPro"/>
</dbReference>
<evidence type="ECO:0000256" key="1">
    <source>
        <dbReference type="ARBA" id="ARBA00022741"/>
    </source>
</evidence>
<dbReference type="AlphaFoldDB" id="A0A1Y5TWC6"/>
<dbReference type="GO" id="GO:0022857">
    <property type="term" value="F:transmembrane transporter activity"/>
    <property type="evidence" value="ECO:0007669"/>
    <property type="project" value="TreeGrafter"/>
</dbReference>
<evidence type="ECO:0000256" key="2">
    <source>
        <dbReference type="ARBA" id="ARBA00022840"/>
    </source>
</evidence>
<keyword evidence="1" id="KW-0547">Nucleotide-binding</keyword>
<dbReference type="InterPro" id="IPR003593">
    <property type="entry name" value="AAA+_ATPase"/>
</dbReference>
<dbReference type="PROSITE" id="PS50893">
    <property type="entry name" value="ABC_TRANSPORTER_2"/>
    <property type="match status" value="1"/>
</dbReference>
<keyword evidence="3" id="KW-0472">Membrane</keyword>
<name>A0A1Y5TWC6_9RHOB</name>
<keyword evidence="3" id="KW-0812">Transmembrane</keyword>
<keyword evidence="6" id="KW-1185">Reference proteome</keyword>
<dbReference type="InterPro" id="IPR003439">
    <property type="entry name" value="ABC_transporter-like_ATP-bd"/>
</dbReference>
<feature type="transmembrane region" description="Helical" evidence="3">
    <location>
        <begin position="334"/>
        <end position="354"/>
    </location>
</feature>
<dbReference type="InterPro" id="IPR017871">
    <property type="entry name" value="ABC_transporter-like_CS"/>
</dbReference>
<keyword evidence="2 5" id="KW-0067">ATP-binding</keyword>
<evidence type="ECO:0000313" key="6">
    <source>
        <dbReference type="Proteomes" id="UP000193900"/>
    </source>
</evidence>
<dbReference type="PANTHER" id="PTHR24220:SF659">
    <property type="entry name" value="TRANSPORTER, PUTATIVE-RELATED"/>
    <property type="match status" value="1"/>
</dbReference>
<reference evidence="5 6" key="1">
    <citation type="submission" date="2017-03" db="EMBL/GenBank/DDBJ databases">
        <authorList>
            <person name="Afonso C.L."/>
            <person name="Miller P.J."/>
            <person name="Scott M.A."/>
            <person name="Spackman E."/>
            <person name="Goraichik I."/>
            <person name="Dimitrov K.M."/>
            <person name="Suarez D.L."/>
            <person name="Swayne D.E."/>
        </authorList>
    </citation>
    <scope>NUCLEOTIDE SEQUENCE [LARGE SCALE GENOMIC DNA]</scope>
    <source>
        <strain evidence="5 6">CECT 7023</strain>
    </source>
</reference>
<dbReference type="SUPFAM" id="SSF52540">
    <property type="entry name" value="P-loop containing nucleoside triphosphate hydrolases"/>
    <property type="match status" value="1"/>
</dbReference>
<feature type="transmembrane region" description="Helical" evidence="3">
    <location>
        <begin position="707"/>
        <end position="730"/>
    </location>
</feature>
<feature type="transmembrane region" description="Helical" evidence="3">
    <location>
        <begin position="682"/>
        <end position="700"/>
    </location>
</feature>
<proteinExistence type="predicted"/>
<dbReference type="GO" id="GO:0005886">
    <property type="term" value="C:plasma membrane"/>
    <property type="evidence" value="ECO:0007669"/>
    <property type="project" value="TreeGrafter"/>
</dbReference>
<evidence type="ECO:0000259" key="4">
    <source>
        <dbReference type="PROSITE" id="PS50893"/>
    </source>
</evidence>